<dbReference type="Proteomes" id="UP000224460">
    <property type="component" value="Unassembled WGS sequence"/>
</dbReference>
<keyword evidence="2" id="KW-1185">Reference proteome</keyword>
<dbReference type="EMBL" id="PEDL01000032">
    <property type="protein sequence ID" value="PHV69339.1"/>
    <property type="molecule type" value="Genomic_DNA"/>
</dbReference>
<evidence type="ECO:0000313" key="1">
    <source>
        <dbReference type="EMBL" id="PHV69339.1"/>
    </source>
</evidence>
<name>A0AC61D6Q6_9FIRM</name>
<reference evidence="1" key="1">
    <citation type="submission" date="2017-10" db="EMBL/GenBank/DDBJ databases">
        <title>Genome sequence of cellulolytic Lachnospiraceae bacterium XHS1971 isolated from hotspring sediment.</title>
        <authorList>
            <person name="Vasudevan G."/>
            <person name="Joshi A.J."/>
            <person name="Hivarkar S."/>
            <person name="Lanjekar V.B."/>
            <person name="Dhakephalkar P.K."/>
            <person name="Dagar S."/>
        </authorList>
    </citation>
    <scope>NUCLEOTIDE SEQUENCE</scope>
    <source>
        <strain evidence="1">XHS1971</strain>
    </source>
</reference>
<protein>
    <submittedName>
        <fullName evidence="1">Uncharacterized protein</fullName>
    </submittedName>
</protein>
<accession>A0AC61D6Q6</accession>
<proteinExistence type="predicted"/>
<organism evidence="1 2">
    <name type="scientific">Sporanaerobium hydrogeniformans</name>
    <dbReference type="NCBI Taxonomy" id="3072179"/>
    <lineage>
        <taxon>Bacteria</taxon>
        <taxon>Bacillati</taxon>
        <taxon>Bacillota</taxon>
        <taxon>Clostridia</taxon>
        <taxon>Lachnospirales</taxon>
        <taxon>Lachnospiraceae</taxon>
        <taxon>Sporanaerobium</taxon>
    </lineage>
</organism>
<gene>
    <name evidence="1" type="ORF">CS063_16240</name>
</gene>
<evidence type="ECO:0000313" key="2">
    <source>
        <dbReference type="Proteomes" id="UP000224460"/>
    </source>
</evidence>
<sequence>MKKDSRILQYIQDYRFNSILVKSFGIILGLLILTYFIIIFAVSHKMDRIIAEEVGNMSTNALAKTRDRIDVVMNEAVQIAGQLSLDEEVYKFLLPDTKELFGRDQVIKVKNKIEMYSGVFDYIDTIYIYSNKSKYIVTNSGGGKISEFDDMTWFDNLIKREYEPNRMISRVKYGTYPYLISYIHPIRLTQMQFLGGIIVNIDTQKLEDLIIANIKASQERLVILDDRDNIIFSSNRNEMGKKIDQIKGYENINYQNEDGYQIIHEGKEDLLVAVDSSKEFKWKYISLTPLSAYAEYHNSIQAFYGKLLIACIILSIIATFIIALYCYTPVKSILDLLKNPDTYGEDYEGGIGLKKDEIHDIAVNIIRNLYSNKQLQQEMKEYTNIINKAQLTALQAQISPHFMYNTLENIRWRSITSSGGENEISQIILNLSEMLRISLETNTQIISIEEEIHNAKLYIEILQLRYEDKIKVEWDVEEEVLKHSIVKVSLQPLIENAVYHGIKPLRRLGIITISIKKEDKYIIIYVKDNGIGMDQEEVNCLNQDMVEKYTLQQEHIGIRNVNQRLKLLMGDEAGISIASSLQEGTIVTVTVPI</sequence>
<comment type="caution">
    <text evidence="1">The sequence shown here is derived from an EMBL/GenBank/DDBJ whole genome shotgun (WGS) entry which is preliminary data.</text>
</comment>